<organism evidence="7 8">
    <name type="scientific">Paramaledivibacter caminithermalis (strain DSM 15212 / CIP 107654 / DViRD3)</name>
    <name type="common">Clostridium caminithermale</name>
    <dbReference type="NCBI Taxonomy" id="1121301"/>
    <lineage>
        <taxon>Bacteria</taxon>
        <taxon>Bacillati</taxon>
        <taxon>Bacillota</taxon>
        <taxon>Clostridia</taxon>
        <taxon>Peptostreptococcales</taxon>
        <taxon>Caminicellaceae</taxon>
        <taxon>Paramaledivibacter</taxon>
    </lineage>
</organism>
<dbReference type="RefSeq" id="WP_073147036.1">
    <property type="nucleotide sequence ID" value="NZ_FRAG01000005.1"/>
</dbReference>
<evidence type="ECO:0000256" key="5">
    <source>
        <dbReference type="SAM" id="Phobius"/>
    </source>
</evidence>
<feature type="transmembrane region" description="Helical" evidence="5">
    <location>
        <begin position="89"/>
        <end position="111"/>
    </location>
</feature>
<evidence type="ECO:0000259" key="6">
    <source>
        <dbReference type="Pfam" id="PF04893"/>
    </source>
</evidence>
<name>A0A1M6L8S1_PARC5</name>
<proteinExistence type="predicted"/>
<feature type="domain" description="Yip1" evidence="6">
    <location>
        <begin position="28"/>
        <end position="229"/>
    </location>
</feature>
<dbReference type="OrthoDB" id="1953102at2"/>
<evidence type="ECO:0000256" key="1">
    <source>
        <dbReference type="ARBA" id="ARBA00004141"/>
    </source>
</evidence>
<reference evidence="7 8" key="1">
    <citation type="submission" date="2016-11" db="EMBL/GenBank/DDBJ databases">
        <authorList>
            <person name="Jaros S."/>
            <person name="Januszkiewicz K."/>
            <person name="Wedrychowicz H."/>
        </authorList>
    </citation>
    <scope>NUCLEOTIDE SEQUENCE [LARGE SCALE GENOMIC DNA]</scope>
    <source>
        <strain evidence="7 8">DSM 15212</strain>
    </source>
</reference>
<keyword evidence="4 5" id="KW-0472">Membrane</keyword>
<evidence type="ECO:0000256" key="2">
    <source>
        <dbReference type="ARBA" id="ARBA00022692"/>
    </source>
</evidence>
<dbReference type="STRING" id="1121301.SAMN02745912_00718"/>
<sequence>MSDDGFINTQFEEDNEESKLSFFQRFVNVFVNPIKVMEDISIKPTLLFAILPTLLVFTLLNVLKIDLLKEFTLQQMELNPNSVEIPEEIMMTTVYIASISASIMPIIMALFKGLISHGITRLFDGKGDIKQSLSVIFFSYFIVMLGEIIKTIICLLTQSYFVTISLASVIPNLEFNTPLYNLMTQFDIFILWYLIVSMIGISVVHRISKGKAAVAVFGPWSILIVYHVVLAIIMQ</sequence>
<dbReference type="EMBL" id="FRAG01000005">
    <property type="protein sequence ID" value="SHJ67590.1"/>
    <property type="molecule type" value="Genomic_DNA"/>
</dbReference>
<dbReference type="AlphaFoldDB" id="A0A1M6L8S1"/>
<feature type="transmembrane region" description="Helical" evidence="5">
    <location>
        <begin position="45"/>
        <end position="63"/>
    </location>
</feature>
<dbReference type="InterPro" id="IPR006977">
    <property type="entry name" value="Yip1_dom"/>
</dbReference>
<accession>A0A1M6L8S1</accession>
<feature type="transmembrane region" description="Helical" evidence="5">
    <location>
        <begin position="132"/>
        <end position="162"/>
    </location>
</feature>
<keyword evidence="3 5" id="KW-1133">Transmembrane helix</keyword>
<keyword evidence="8" id="KW-1185">Reference proteome</keyword>
<evidence type="ECO:0000256" key="4">
    <source>
        <dbReference type="ARBA" id="ARBA00023136"/>
    </source>
</evidence>
<evidence type="ECO:0000256" key="3">
    <source>
        <dbReference type="ARBA" id="ARBA00022989"/>
    </source>
</evidence>
<evidence type="ECO:0000313" key="7">
    <source>
        <dbReference type="EMBL" id="SHJ67590.1"/>
    </source>
</evidence>
<gene>
    <name evidence="7" type="ORF">SAMN02745912_00718</name>
</gene>
<keyword evidence="2 5" id="KW-0812">Transmembrane</keyword>
<feature type="transmembrane region" description="Helical" evidence="5">
    <location>
        <begin position="182"/>
        <end position="205"/>
    </location>
</feature>
<comment type="subcellular location">
    <subcellularLocation>
        <location evidence="1">Membrane</location>
        <topology evidence="1">Multi-pass membrane protein</topology>
    </subcellularLocation>
</comment>
<dbReference type="GO" id="GO:0016020">
    <property type="term" value="C:membrane"/>
    <property type="evidence" value="ECO:0007669"/>
    <property type="project" value="UniProtKB-SubCell"/>
</dbReference>
<evidence type="ECO:0000313" key="8">
    <source>
        <dbReference type="Proteomes" id="UP000184465"/>
    </source>
</evidence>
<feature type="transmembrane region" description="Helical" evidence="5">
    <location>
        <begin position="212"/>
        <end position="234"/>
    </location>
</feature>
<protein>
    <submittedName>
        <fullName evidence="7">Yip1 domain-containing protein</fullName>
    </submittedName>
</protein>
<dbReference type="Proteomes" id="UP000184465">
    <property type="component" value="Unassembled WGS sequence"/>
</dbReference>
<dbReference type="Pfam" id="PF04893">
    <property type="entry name" value="Yip1"/>
    <property type="match status" value="1"/>
</dbReference>